<accession>A0A811ZS31</accession>
<evidence type="ECO:0000313" key="2">
    <source>
        <dbReference type="EMBL" id="CAD7691336.1"/>
    </source>
</evidence>
<sequence>MNKIPKPCEIKQKERVMDVAPGWLSQLQKELTEAIHVACIEGGVVFLDTMLSSNYSFKPPKVTFHTRIYHNNINSQGFVCLNILKVNWNPTSTVSKILWLTRSLWQTASLQILQLEALLLSIDQQSRT</sequence>
<protein>
    <submittedName>
        <fullName evidence="2">(raccoon dog) hypothetical protein</fullName>
    </submittedName>
</protein>
<dbReference type="InterPro" id="IPR016135">
    <property type="entry name" value="UBQ-conjugating_enzyme/RWD"/>
</dbReference>
<dbReference type="Gene3D" id="3.10.110.10">
    <property type="entry name" value="Ubiquitin Conjugating Enzyme"/>
    <property type="match status" value="1"/>
</dbReference>
<proteinExistence type="predicted"/>
<keyword evidence="3" id="KW-1185">Reference proteome</keyword>
<dbReference type="AlphaFoldDB" id="A0A811ZS31"/>
<evidence type="ECO:0000313" key="3">
    <source>
        <dbReference type="Proteomes" id="UP000645828"/>
    </source>
</evidence>
<dbReference type="SUPFAM" id="SSF54495">
    <property type="entry name" value="UBC-like"/>
    <property type="match status" value="1"/>
</dbReference>
<dbReference type="PANTHER" id="PTHR24068">
    <property type="entry name" value="UBIQUITIN-CONJUGATING ENZYME E2"/>
    <property type="match status" value="1"/>
</dbReference>
<feature type="domain" description="UBC core" evidence="1">
    <location>
        <begin position="1"/>
        <end position="128"/>
    </location>
</feature>
<organism evidence="2 3">
    <name type="scientific">Nyctereutes procyonoides</name>
    <name type="common">Raccoon dog</name>
    <name type="synonym">Canis procyonoides</name>
    <dbReference type="NCBI Taxonomy" id="34880"/>
    <lineage>
        <taxon>Eukaryota</taxon>
        <taxon>Metazoa</taxon>
        <taxon>Chordata</taxon>
        <taxon>Craniata</taxon>
        <taxon>Vertebrata</taxon>
        <taxon>Euteleostomi</taxon>
        <taxon>Mammalia</taxon>
        <taxon>Eutheria</taxon>
        <taxon>Laurasiatheria</taxon>
        <taxon>Carnivora</taxon>
        <taxon>Caniformia</taxon>
        <taxon>Canidae</taxon>
        <taxon>Nyctereutes</taxon>
    </lineage>
</organism>
<comment type="caution">
    <text evidence="2">The sequence shown here is derived from an EMBL/GenBank/DDBJ whole genome shotgun (WGS) entry which is preliminary data.</text>
</comment>
<dbReference type="EMBL" id="CAJHUB010000774">
    <property type="protein sequence ID" value="CAD7691336.1"/>
    <property type="molecule type" value="Genomic_DNA"/>
</dbReference>
<dbReference type="Proteomes" id="UP000645828">
    <property type="component" value="Unassembled WGS sequence"/>
</dbReference>
<name>A0A811ZS31_NYCPR</name>
<dbReference type="PROSITE" id="PS50127">
    <property type="entry name" value="UBC_2"/>
    <property type="match status" value="1"/>
</dbReference>
<gene>
    <name evidence="2" type="ORF">NYPRO_LOCUS24130</name>
</gene>
<dbReference type="Pfam" id="PF00179">
    <property type="entry name" value="UQ_con"/>
    <property type="match status" value="1"/>
</dbReference>
<evidence type="ECO:0000259" key="1">
    <source>
        <dbReference type="PROSITE" id="PS50127"/>
    </source>
</evidence>
<dbReference type="InterPro" id="IPR000608">
    <property type="entry name" value="UBC"/>
</dbReference>
<reference evidence="2" key="1">
    <citation type="submission" date="2020-12" db="EMBL/GenBank/DDBJ databases">
        <authorList>
            <consortium name="Molecular Ecology Group"/>
        </authorList>
    </citation>
    <scope>NUCLEOTIDE SEQUENCE</scope>
    <source>
        <strain evidence="2">TBG_1078</strain>
    </source>
</reference>